<evidence type="ECO:0000259" key="4">
    <source>
        <dbReference type="SMART" id="SM00796"/>
    </source>
</evidence>
<sequence>MTNLVTTAQETELAAPVAEFCNAGVDALLVKFGDEIDACMPSYLASIRERVLNQLADVVNEVVPAYASLLVYYEPRNVRVYDLQLALQGIIDEVPWLCSPWSAEDANAPGKLVTVPVCYDPTMAPDLERVLQHTGLTAEELIAAHSGQQLQVYALGFAPGFAYLGSLPDALKVPRLDAPRTHVPAGSVGIAERQSAVYPQDSPGGWNIIGRSPVQWFDPKRTPMTAVQVGDRIQFKAITLSEYQAYAEQGAQ</sequence>
<keyword evidence="1" id="KW-0547">Nucleotide-binding</keyword>
<organism evidence="5 6">
    <name type="scientific">Aliidiomarina haloalkalitolerans</name>
    <dbReference type="NCBI Taxonomy" id="859059"/>
    <lineage>
        <taxon>Bacteria</taxon>
        <taxon>Pseudomonadati</taxon>
        <taxon>Pseudomonadota</taxon>
        <taxon>Gammaproteobacteria</taxon>
        <taxon>Alteromonadales</taxon>
        <taxon>Idiomarinaceae</taxon>
        <taxon>Aliidiomarina</taxon>
    </lineage>
</organism>
<dbReference type="InterPro" id="IPR010016">
    <property type="entry name" value="PxpB"/>
</dbReference>
<reference evidence="5 6" key="1">
    <citation type="journal article" date="2011" name="Front. Microbiol.">
        <title>Genomic signatures of strain selection and enhancement in Bacillus atrophaeus var. globigii, a historical biowarfare simulant.</title>
        <authorList>
            <person name="Gibbons H.S."/>
            <person name="Broomall S.M."/>
            <person name="McNew L.A."/>
            <person name="Daligault H."/>
            <person name="Chapman C."/>
            <person name="Bruce D."/>
            <person name="Karavis M."/>
            <person name="Krepps M."/>
            <person name="McGregor P.A."/>
            <person name="Hong C."/>
            <person name="Park K.H."/>
            <person name="Akmal A."/>
            <person name="Feldman A."/>
            <person name="Lin J.S."/>
            <person name="Chang W.E."/>
            <person name="Higgs B.W."/>
            <person name="Demirev P."/>
            <person name="Lindquist J."/>
            <person name="Liem A."/>
            <person name="Fochler E."/>
            <person name="Read T.D."/>
            <person name="Tapia R."/>
            <person name="Johnson S."/>
            <person name="Bishop-Lilly K.A."/>
            <person name="Detter C."/>
            <person name="Han C."/>
            <person name="Sozhamannan S."/>
            <person name="Rosenzweig C.N."/>
            <person name="Skowronski E.W."/>
        </authorList>
    </citation>
    <scope>NUCLEOTIDE SEQUENCE [LARGE SCALE GENOMIC DNA]</scope>
    <source>
        <strain evidence="5 6">AK5</strain>
    </source>
</reference>
<keyword evidence="3" id="KW-0067">ATP-binding</keyword>
<dbReference type="Pfam" id="PF02682">
    <property type="entry name" value="CT_C_D"/>
    <property type="match status" value="1"/>
</dbReference>
<dbReference type="Proteomes" id="UP000288212">
    <property type="component" value="Unassembled WGS sequence"/>
</dbReference>
<dbReference type="InterPro" id="IPR029000">
    <property type="entry name" value="Cyclophilin-like_dom_sf"/>
</dbReference>
<dbReference type="SMART" id="SM00796">
    <property type="entry name" value="AHS1"/>
    <property type="match status" value="1"/>
</dbReference>
<comment type="caution">
    <text evidence="5">The sequence shown here is derived from an EMBL/GenBank/DDBJ whole genome shotgun (WGS) entry which is preliminary data.</text>
</comment>
<dbReference type="PANTHER" id="PTHR34698:SF2">
    <property type="entry name" value="5-OXOPROLINASE SUBUNIT B"/>
    <property type="match status" value="1"/>
</dbReference>
<dbReference type="SUPFAM" id="SSF50891">
    <property type="entry name" value="Cyclophilin-like"/>
    <property type="match status" value="1"/>
</dbReference>
<evidence type="ECO:0000256" key="1">
    <source>
        <dbReference type="ARBA" id="ARBA00022741"/>
    </source>
</evidence>
<proteinExistence type="predicted"/>
<protein>
    <submittedName>
        <fullName evidence="5">Allophanate hydrolase subunit 1</fullName>
    </submittedName>
</protein>
<dbReference type="OrthoDB" id="9778567at2"/>
<dbReference type="GO" id="GO:0005524">
    <property type="term" value="F:ATP binding"/>
    <property type="evidence" value="ECO:0007669"/>
    <property type="project" value="UniProtKB-KW"/>
</dbReference>
<gene>
    <name evidence="5" type="ORF">CWE06_03365</name>
</gene>
<evidence type="ECO:0000256" key="3">
    <source>
        <dbReference type="ARBA" id="ARBA00022840"/>
    </source>
</evidence>
<evidence type="ECO:0000256" key="2">
    <source>
        <dbReference type="ARBA" id="ARBA00022801"/>
    </source>
</evidence>
<evidence type="ECO:0000313" key="5">
    <source>
        <dbReference type="EMBL" id="RUO21897.1"/>
    </source>
</evidence>
<feature type="domain" description="Carboxyltransferase" evidence="4">
    <location>
        <begin position="18"/>
        <end position="227"/>
    </location>
</feature>
<dbReference type="PANTHER" id="PTHR34698">
    <property type="entry name" value="5-OXOPROLINASE SUBUNIT B"/>
    <property type="match status" value="1"/>
</dbReference>
<evidence type="ECO:0000313" key="6">
    <source>
        <dbReference type="Proteomes" id="UP000288212"/>
    </source>
</evidence>
<dbReference type="EMBL" id="PIPI01000001">
    <property type="protein sequence ID" value="RUO21897.1"/>
    <property type="molecule type" value="Genomic_DNA"/>
</dbReference>
<keyword evidence="6" id="KW-1185">Reference proteome</keyword>
<dbReference type="SUPFAM" id="SSF160467">
    <property type="entry name" value="PH0987 N-terminal domain-like"/>
    <property type="match status" value="1"/>
</dbReference>
<keyword evidence="2 5" id="KW-0378">Hydrolase</keyword>
<name>A0A432VZ09_9GAMM</name>
<dbReference type="Gene3D" id="2.40.100.10">
    <property type="entry name" value="Cyclophilin-like"/>
    <property type="match status" value="1"/>
</dbReference>
<dbReference type="Gene3D" id="3.30.1360.40">
    <property type="match status" value="1"/>
</dbReference>
<accession>A0A432VZ09</accession>
<dbReference type="RefSeq" id="WP_126791152.1">
    <property type="nucleotide sequence ID" value="NZ_PIPI01000001.1"/>
</dbReference>
<dbReference type="InterPro" id="IPR003833">
    <property type="entry name" value="CT_C_D"/>
</dbReference>
<dbReference type="AlphaFoldDB" id="A0A432VZ09"/>
<dbReference type="NCBIfam" id="TIGR00370">
    <property type="entry name" value="5-oxoprolinase subunit PxpB"/>
    <property type="match status" value="1"/>
</dbReference>
<dbReference type="GO" id="GO:0016787">
    <property type="term" value="F:hydrolase activity"/>
    <property type="evidence" value="ECO:0007669"/>
    <property type="project" value="UniProtKB-KW"/>
</dbReference>